<keyword evidence="3" id="KW-0813">Transport</keyword>
<evidence type="ECO:0000256" key="7">
    <source>
        <dbReference type="ARBA" id="ARBA00023237"/>
    </source>
</evidence>
<evidence type="ECO:0000313" key="8">
    <source>
        <dbReference type="EMBL" id="OHX19114.1"/>
    </source>
</evidence>
<gene>
    <name evidence="8" type="ORF">BI344_19240</name>
</gene>
<evidence type="ECO:0000256" key="3">
    <source>
        <dbReference type="ARBA" id="ARBA00022448"/>
    </source>
</evidence>
<dbReference type="PANTHER" id="PTHR30026">
    <property type="entry name" value="OUTER MEMBRANE PROTEIN TOLC"/>
    <property type="match status" value="1"/>
</dbReference>
<comment type="subcellular location">
    <subcellularLocation>
        <location evidence="1">Cell outer membrane</location>
    </subcellularLocation>
</comment>
<name>A0ABX3CA08_9NEIS</name>
<evidence type="ECO:0000256" key="2">
    <source>
        <dbReference type="ARBA" id="ARBA00007613"/>
    </source>
</evidence>
<comment type="similarity">
    <text evidence="2">Belongs to the outer membrane factor (OMF) (TC 1.B.17) family.</text>
</comment>
<dbReference type="InterPro" id="IPR051906">
    <property type="entry name" value="TolC-like"/>
</dbReference>
<keyword evidence="9" id="KW-1185">Reference proteome</keyword>
<evidence type="ECO:0000256" key="6">
    <source>
        <dbReference type="ARBA" id="ARBA00023136"/>
    </source>
</evidence>
<proteinExistence type="inferred from homology"/>
<accession>A0ABX3CA08</accession>
<comment type="caution">
    <text evidence="8">The sequence shown here is derived from an EMBL/GenBank/DDBJ whole genome shotgun (WGS) entry which is preliminary data.</text>
</comment>
<organism evidence="8 9">
    <name type="scientific">Chromobacterium sphagni</name>
    <dbReference type="NCBI Taxonomy" id="1903179"/>
    <lineage>
        <taxon>Bacteria</taxon>
        <taxon>Pseudomonadati</taxon>
        <taxon>Pseudomonadota</taxon>
        <taxon>Betaproteobacteria</taxon>
        <taxon>Neisseriales</taxon>
        <taxon>Chromobacteriaceae</taxon>
        <taxon>Chromobacterium</taxon>
    </lineage>
</organism>
<protein>
    <recommendedName>
        <fullName evidence="10">Protein CyaE</fullName>
    </recommendedName>
</protein>
<keyword evidence="5" id="KW-0812">Transmembrane</keyword>
<keyword evidence="4" id="KW-1134">Transmembrane beta strand</keyword>
<dbReference type="PANTHER" id="PTHR30026:SF20">
    <property type="entry name" value="OUTER MEMBRANE PROTEIN TOLC"/>
    <property type="match status" value="1"/>
</dbReference>
<dbReference type="SUPFAM" id="SSF56954">
    <property type="entry name" value="Outer membrane efflux proteins (OEP)"/>
    <property type="match status" value="1"/>
</dbReference>
<dbReference type="Pfam" id="PF02321">
    <property type="entry name" value="OEP"/>
    <property type="match status" value="2"/>
</dbReference>
<dbReference type="Gene3D" id="1.20.1600.10">
    <property type="entry name" value="Outer membrane efflux proteins (OEP)"/>
    <property type="match status" value="1"/>
</dbReference>
<evidence type="ECO:0000313" key="9">
    <source>
        <dbReference type="Proteomes" id="UP000180280"/>
    </source>
</evidence>
<sequence>MQQSRLTLNWLLYDFGARDAALKNAHALLESAQANLDGVMQKVLAGTAQDYYAAIAAQAARQAEQETETVAEQSLEASSRRVRAGVAAISDQLQAQTAAAQARYALAKAEGAWRNAMGALALDMGLSPSTPLRLPPASQFDASSNAGLGPVDELLAVAQREHPSLLAARAQLAAAQAKEDQVQAQGRPSVSFVARANHSTQPESLGTGLPLVGARAQDHYIGIQVDIPLFEGFGRHYQILQAAAEAENRQAQLEDAQMQVTQGVWTHYQSLETATANARITRELLDSAQAAFVVGKARYEKGAGNILELLSVQAELAKARQQRVQALTDWLTARLQLAASVGRLDPGALR</sequence>
<keyword evidence="7" id="KW-0998">Cell outer membrane</keyword>
<evidence type="ECO:0000256" key="1">
    <source>
        <dbReference type="ARBA" id="ARBA00004442"/>
    </source>
</evidence>
<evidence type="ECO:0000256" key="4">
    <source>
        <dbReference type="ARBA" id="ARBA00022452"/>
    </source>
</evidence>
<dbReference type="InterPro" id="IPR003423">
    <property type="entry name" value="OMP_efflux"/>
</dbReference>
<keyword evidence="6" id="KW-0472">Membrane</keyword>
<reference evidence="8 9" key="1">
    <citation type="submission" date="2016-09" db="EMBL/GenBank/DDBJ databases">
        <title>Chromobacterium muskegensis sp. nov., an insecticidal bacterium isolated from Sphagnum bogs.</title>
        <authorList>
            <person name="Sparks M.E."/>
            <person name="Blackburn M.B."/>
            <person name="Gundersen-Rindal D.E."/>
            <person name="Mitchell A."/>
            <person name="Farrar R."/>
            <person name="Kuhar D."/>
        </authorList>
    </citation>
    <scope>NUCLEOTIDE SEQUENCE [LARGE SCALE GENOMIC DNA]</scope>
    <source>
        <strain evidence="8 9">14B-1</strain>
    </source>
</reference>
<evidence type="ECO:0000256" key="5">
    <source>
        <dbReference type="ARBA" id="ARBA00022692"/>
    </source>
</evidence>
<evidence type="ECO:0008006" key="10">
    <source>
        <dbReference type="Google" id="ProtNLM"/>
    </source>
</evidence>
<dbReference type="Proteomes" id="UP000180280">
    <property type="component" value="Unassembled WGS sequence"/>
</dbReference>
<dbReference type="EMBL" id="MKCT01000046">
    <property type="protein sequence ID" value="OHX19114.1"/>
    <property type="molecule type" value="Genomic_DNA"/>
</dbReference>